<proteinExistence type="predicted"/>
<name>A0A2T0W446_9RHOB</name>
<reference evidence="3 4" key="1">
    <citation type="submission" date="2018-03" db="EMBL/GenBank/DDBJ databases">
        <title>Genomic Encyclopedia of Archaeal and Bacterial Type Strains, Phase II (KMG-II): from individual species to whole genera.</title>
        <authorList>
            <person name="Goeker M."/>
        </authorList>
    </citation>
    <scope>NUCLEOTIDE SEQUENCE [LARGE SCALE GENOMIC DNA]</scope>
    <source>
        <strain evidence="3 4">DSM 101533</strain>
    </source>
</reference>
<dbReference type="EMBL" id="PVTP01000001">
    <property type="protein sequence ID" value="PRY80230.1"/>
    <property type="molecule type" value="Genomic_DNA"/>
</dbReference>
<evidence type="ECO:0000313" key="4">
    <source>
        <dbReference type="Proteomes" id="UP000238007"/>
    </source>
</evidence>
<organism evidence="3 4">
    <name type="scientific">Yoonia maritima</name>
    <dbReference type="NCBI Taxonomy" id="1435347"/>
    <lineage>
        <taxon>Bacteria</taxon>
        <taxon>Pseudomonadati</taxon>
        <taxon>Pseudomonadota</taxon>
        <taxon>Alphaproteobacteria</taxon>
        <taxon>Rhodobacterales</taxon>
        <taxon>Paracoccaceae</taxon>
        <taxon>Yoonia</taxon>
    </lineage>
</organism>
<dbReference type="InterPro" id="IPR047057">
    <property type="entry name" value="MerR_fam"/>
</dbReference>
<dbReference type="InterPro" id="IPR000551">
    <property type="entry name" value="MerR-type_HTH_dom"/>
</dbReference>
<gene>
    <name evidence="3" type="ORF">CLV80_10181</name>
</gene>
<dbReference type="PRINTS" id="PR00040">
    <property type="entry name" value="HTHMERR"/>
</dbReference>
<dbReference type="Pfam" id="PF00376">
    <property type="entry name" value="MerR"/>
    <property type="match status" value="1"/>
</dbReference>
<protein>
    <submittedName>
        <fullName evidence="3">DNA-binding transcriptional MerR regulator</fullName>
    </submittedName>
</protein>
<dbReference type="PANTHER" id="PTHR30204">
    <property type="entry name" value="REDOX-CYCLING DRUG-SENSING TRANSCRIPTIONAL ACTIVATOR SOXR"/>
    <property type="match status" value="1"/>
</dbReference>
<dbReference type="CDD" id="cd01109">
    <property type="entry name" value="HTH_YyaN"/>
    <property type="match status" value="1"/>
</dbReference>
<comment type="caution">
    <text evidence="3">The sequence shown here is derived from an EMBL/GenBank/DDBJ whole genome shotgun (WGS) entry which is preliminary data.</text>
</comment>
<keyword evidence="4" id="KW-1185">Reference proteome</keyword>
<accession>A0A2T0W446</accession>
<evidence type="ECO:0000256" key="1">
    <source>
        <dbReference type="ARBA" id="ARBA00023125"/>
    </source>
</evidence>
<dbReference type="InterPro" id="IPR009061">
    <property type="entry name" value="DNA-bd_dom_put_sf"/>
</dbReference>
<sequence>MLIGDVAKQSGLTVDTLRFYEKIGLIAPPMRNDGGRRVYGEDVLGWIKFLEQLNATGMKQADRIHYAALRQQGDATLSERREMLELHRETIKEQLALMQDTLALMDRKVAAYQEMEAKAKGH</sequence>
<dbReference type="SUPFAM" id="SSF46955">
    <property type="entry name" value="Putative DNA-binding domain"/>
    <property type="match status" value="1"/>
</dbReference>
<dbReference type="PROSITE" id="PS50937">
    <property type="entry name" value="HTH_MERR_2"/>
    <property type="match status" value="1"/>
</dbReference>
<dbReference type="GO" id="GO:0003700">
    <property type="term" value="F:DNA-binding transcription factor activity"/>
    <property type="evidence" value="ECO:0007669"/>
    <property type="project" value="InterPro"/>
</dbReference>
<dbReference type="OrthoDB" id="9802944at2"/>
<feature type="domain" description="HTH merR-type" evidence="2">
    <location>
        <begin position="1"/>
        <end position="58"/>
    </location>
</feature>
<keyword evidence="1 3" id="KW-0238">DNA-binding</keyword>
<dbReference type="PROSITE" id="PS00552">
    <property type="entry name" value="HTH_MERR_1"/>
    <property type="match status" value="1"/>
</dbReference>
<evidence type="ECO:0000313" key="3">
    <source>
        <dbReference type="EMBL" id="PRY80230.1"/>
    </source>
</evidence>
<dbReference type="PANTHER" id="PTHR30204:SF98">
    <property type="entry name" value="HTH-TYPE TRANSCRIPTIONAL REGULATOR ADHR"/>
    <property type="match status" value="1"/>
</dbReference>
<dbReference type="Proteomes" id="UP000238007">
    <property type="component" value="Unassembled WGS sequence"/>
</dbReference>
<dbReference type="RefSeq" id="WP_106353594.1">
    <property type="nucleotide sequence ID" value="NZ_PVTP01000001.1"/>
</dbReference>
<dbReference type="AlphaFoldDB" id="A0A2T0W446"/>
<dbReference type="SMART" id="SM00422">
    <property type="entry name" value="HTH_MERR"/>
    <property type="match status" value="1"/>
</dbReference>
<evidence type="ECO:0000259" key="2">
    <source>
        <dbReference type="PROSITE" id="PS50937"/>
    </source>
</evidence>
<dbReference type="Gene3D" id="1.10.1660.10">
    <property type="match status" value="1"/>
</dbReference>
<dbReference type="GO" id="GO:0003677">
    <property type="term" value="F:DNA binding"/>
    <property type="evidence" value="ECO:0007669"/>
    <property type="project" value="UniProtKB-KW"/>
</dbReference>